<name>A0A4P9WM43_9FUNG</name>
<organism evidence="2 3">
    <name type="scientific">Blyttiomyces helicus</name>
    <dbReference type="NCBI Taxonomy" id="388810"/>
    <lineage>
        <taxon>Eukaryota</taxon>
        <taxon>Fungi</taxon>
        <taxon>Fungi incertae sedis</taxon>
        <taxon>Chytridiomycota</taxon>
        <taxon>Chytridiomycota incertae sedis</taxon>
        <taxon>Chytridiomycetes</taxon>
        <taxon>Chytridiomycetes incertae sedis</taxon>
        <taxon>Blyttiomyces</taxon>
    </lineage>
</organism>
<evidence type="ECO:0000313" key="2">
    <source>
        <dbReference type="EMBL" id="RKO92230.1"/>
    </source>
</evidence>
<accession>A0A4P9WM43</accession>
<dbReference type="Proteomes" id="UP000269721">
    <property type="component" value="Unassembled WGS sequence"/>
</dbReference>
<protein>
    <submittedName>
        <fullName evidence="2">Uncharacterized protein</fullName>
    </submittedName>
</protein>
<gene>
    <name evidence="2" type="ORF">BDK51DRAFT_51959</name>
</gene>
<dbReference type="AlphaFoldDB" id="A0A4P9WM43"/>
<feature type="compositionally biased region" description="Low complexity" evidence="1">
    <location>
        <begin position="18"/>
        <end position="34"/>
    </location>
</feature>
<evidence type="ECO:0000313" key="3">
    <source>
        <dbReference type="Proteomes" id="UP000269721"/>
    </source>
</evidence>
<dbReference type="EMBL" id="KZ994726">
    <property type="protein sequence ID" value="RKO92230.1"/>
    <property type="molecule type" value="Genomic_DNA"/>
</dbReference>
<reference evidence="3" key="1">
    <citation type="journal article" date="2018" name="Nat. Microbiol.">
        <title>Leveraging single-cell genomics to expand the fungal tree of life.</title>
        <authorList>
            <person name="Ahrendt S.R."/>
            <person name="Quandt C.A."/>
            <person name="Ciobanu D."/>
            <person name="Clum A."/>
            <person name="Salamov A."/>
            <person name="Andreopoulos B."/>
            <person name="Cheng J.F."/>
            <person name="Woyke T."/>
            <person name="Pelin A."/>
            <person name="Henrissat B."/>
            <person name="Reynolds N.K."/>
            <person name="Benny G.L."/>
            <person name="Smith M.E."/>
            <person name="James T.Y."/>
            <person name="Grigoriev I.V."/>
        </authorList>
    </citation>
    <scope>NUCLEOTIDE SEQUENCE [LARGE SCALE GENOMIC DNA]</scope>
</reference>
<feature type="region of interest" description="Disordered" evidence="1">
    <location>
        <begin position="1"/>
        <end position="34"/>
    </location>
</feature>
<proteinExistence type="predicted"/>
<sequence>MPEVEKSASHNTTSPQGAALSPAPPVAHSAASAPDPLSCPTFTQLSTRLSTQWANVSVLSLAGGMGSGALDPWSWAVLLGRALTARLHGGVLTDRVLVEGRLDGLREKCTCPEHGQFYEIHLPLSPPAPPSILPLLPPSHSSAYRNNSLTSRLNSLNELCEIQYSVAQMMQRVDRLGKLDRGTRWKSMLALQALDLKHFPQLAPGPPPTPTSARATTSTRSFVRQLIKRAANAKKMSALPTTGVGPLSSAAVLDNLLSQEFGTKGKQDGEGRVEGRR</sequence>
<evidence type="ECO:0000256" key="1">
    <source>
        <dbReference type="SAM" id="MobiDB-lite"/>
    </source>
</evidence>
<keyword evidence="3" id="KW-1185">Reference proteome</keyword>